<evidence type="ECO:0000256" key="2">
    <source>
        <dbReference type="ARBA" id="ARBA00023002"/>
    </source>
</evidence>
<comment type="similarity">
    <text evidence="1 3">Belongs to the short-chain dehydrogenases/reductases (SDR) family.</text>
</comment>
<dbReference type="InterPro" id="IPR036291">
    <property type="entry name" value="NAD(P)-bd_dom_sf"/>
</dbReference>
<proteinExistence type="inferred from homology"/>
<dbReference type="Gene3D" id="3.40.50.720">
    <property type="entry name" value="NAD(P)-binding Rossmann-like Domain"/>
    <property type="match status" value="1"/>
</dbReference>
<keyword evidence="2" id="KW-0560">Oxidoreductase</keyword>
<evidence type="ECO:0000256" key="1">
    <source>
        <dbReference type="ARBA" id="ARBA00006484"/>
    </source>
</evidence>
<dbReference type="AlphaFoldDB" id="A0A1W9HQQ8"/>
<accession>A0A1W9HQQ8</accession>
<name>A0A1W9HQQ8_9HYPH</name>
<gene>
    <name evidence="4" type="ORF">A4S15_02330</name>
</gene>
<sequence length="237" mass="25480">MRDLAGTVVLVSGAGRGIGRAIAEILYARGCHLSLGVRDNKSLQSFTAGRDPARLMSAPYQAESWASHKEWVAATLTRFGRIDGLVNNAGISIAMPLMQADETKLDRIWAVNCKAPLNLARLCLPHLEAAGQGRIVNVASLSGKRVRGDNVAYQMSKFAVVALTHALRRISWDKGVRATALCPSYVRTDMTSSVKDFAAADMTDPADLAELVATIMALPNTASIAELLVNCRLEDMV</sequence>
<dbReference type="EMBL" id="LWDL01000031">
    <property type="protein sequence ID" value="OQW49584.1"/>
    <property type="molecule type" value="Genomic_DNA"/>
</dbReference>
<dbReference type="RefSeq" id="WP_376799786.1">
    <property type="nucleotide sequence ID" value="NZ_DBNB01000008.1"/>
</dbReference>
<dbReference type="PRINTS" id="PR00081">
    <property type="entry name" value="GDHRDH"/>
</dbReference>
<organism evidence="4 5">
    <name type="scientific">Candidatus Raskinella chloraquaticus</name>
    <dbReference type="NCBI Taxonomy" id="1951219"/>
    <lineage>
        <taxon>Bacteria</taxon>
        <taxon>Pseudomonadati</taxon>
        <taxon>Pseudomonadota</taxon>
        <taxon>Alphaproteobacteria</taxon>
        <taxon>Hyphomicrobiales</taxon>
        <taxon>Phreatobacteraceae</taxon>
        <taxon>Candidatus Raskinella</taxon>
    </lineage>
</organism>
<dbReference type="Pfam" id="PF00106">
    <property type="entry name" value="adh_short"/>
    <property type="match status" value="1"/>
</dbReference>
<dbReference type="InterPro" id="IPR002347">
    <property type="entry name" value="SDR_fam"/>
</dbReference>
<dbReference type="GO" id="GO:0016491">
    <property type="term" value="F:oxidoreductase activity"/>
    <property type="evidence" value="ECO:0007669"/>
    <property type="project" value="UniProtKB-KW"/>
</dbReference>
<dbReference type="PRINTS" id="PR00080">
    <property type="entry name" value="SDRFAMILY"/>
</dbReference>
<evidence type="ECO:0000313" key="5">
    <source>
        <dbReference type="Proteomes" id="UP000192872"/>
    </source>
</evidence>
<evidence type="ECO:0000256" key="3">
    <source>
        <dbReference type="RuleBase" id="RU000363"/>
    </source>
</evidence>
<reference evidence="4 5" key="1">
    <citation type="journal article" date="2017" name="Water Res.">
        <title>Comammox in drinking water systems.</title>
        <authorList>
            <person name="Wang Y."/>
            <person name="Ma L."/>
            <person name="Mao Y."/>
            <person name="Jiang X."/>
            <person name="Xia Y."/>
            <person name="Yu K."/>
            <person name="Li B."/>
            <person name="Zhang T."/>
        </authorList>
    </citation>
    <scope>NUCLEOTIDE SEQUENCE [LARGE SCALE GENOMIC DNA]</scope>
    <source>
        <strain evidence="4">SG_bin8</strain>
    </source>
</reference>
<dbReference type="PANTHER" id="PTHR44196:SF1">
    <property type="entry name" value="DEHYDROGENASE_REDUCTASE SDR FAMILY MEMBER 7B"/>
    <property type="match status" value="1"/>
</dbReference>
<dbReference type="GO" id="GO:0016020">
    <property type="term" value="C:membrane"/>
    <property type="evidence" value="ECO:0007669"/>
    <property type="project" value="TreeGrafter"/>
</dbReference>
<protein>
    <submittedName>
        <fullName evidence="4">Short-chain dehydrogenase</fullName>
    </submittedName>
</protein>
<dbReference type="PANTHER" id="PTHR44196">
    <property type="entry name" value="DEHYDROGENASE/REDUCTASE SDR FAMILY MEMBER 7B"/>
    <property type="match status" value="1"/>
</dbReference>
<dbReference type="Proteomes" id="UP000192872">
    <property type="component" value="Unassembled WGS sequence"/>
</dbReference>
<dbReference type="STRING" id="1827387.A4S15_02330"/>
<comment type="caution">
    <text evidence="4">The sequence shown here is derived from an EMBL/GenBank/DDBJ whole genome shotgun (WGS) entry which is preliminary data.</text>
</comment>
<dbReference type="SUPFAM" id="SSF51735">
    <property type="entry name" value="NAD(P)-binding Rossmann-fold domains"/>
    <property type="match status" value="1"/>
</dbReference>
<evidence type="ECO:0000313" key="4">
    <source>
        <dbReference type="EMBL" id="OQW49584.1"/>
    </source>
</evidence>